<dbReference type="RefSeq" id="WP_039737193.1">
    <property type="nucleotide sequence ID" value="NZ_JTCM02000108.1"/>
</dbReference>
<organism evidence="1 2">
    <name type="scientific">Hassallia byssoidea VB512170</name>
    <dbReference type="NCBI Taxonomy" id="1304833"/>
    <lineage>
        <taxon>Bacteria</taxon>
        <taxon>Bacillati</taxon>
        <taxon>Cyanobacteriota</taxon>
        <taxon>Cyanophyceae</taxon>
        <taxon>Nostocales</taxon>
        <taxon>Tolypothrichaceae</taxon>
        <taxon>Hassallia</taxon>
    </lineage>
</organism>
<keyword evidence="2" id="KW-1185">Reference proteome</keyword>
<sequence>MNLLRIRIHHLIEQLADDDLQETWSVMHALYCDFYMLKAIEEVKRSHQPWDTLTHDEALRLLMFFTH</sequence>
<evidence type="ECO:0000313" key="1">
    <source>
        <dbReference type="EMBL" id="NEU76400.1"/>
    </source>
</evidence>
<dbReference type="Proteomes" id="UP000031549">
    <property type="component" value="Unassembled WGS sequence"/>
</dbReference>
<protein>
    <submittedName>
        <fullName evidence="1">Uncharacterized protein</fullName>
    </submittedName>
</protein>
<name>A0A846HIF5_9CYAN</name>
<reference evidence="1 2" key="1">
    <citation type="journal article" date="2015" name="Genome Announc.">
        <title>Draft Genome Sequence of Cyanobacterium Hassallia byssoidea Strain VB512170, Isolated from Monuments in India.</title>
        <authorList>
            <person name="Singh D."/>
            <person name="Chandrababunaidu M.M."/>
            <person name="Panda A."/>
            <person name="Sen D."/>
            <person name="Bhattacharyya S."/>
            <person name="Adhikary S.P."/>
            <person name="Tripathy S."/>
        </authorList>
    </citation>
    <scope>NUCLEOTIDE SEQUENCE [LARGE SCALE GENOMIC DNA]</scope>
    <source>
        <strain evidence="1 2">VB512170</strain>
    </source>
</reference>
<evidence type="ECO:0000313" key="2">
    <source>
        <dbReference type="Proteomes" id="UP000031549"/>
    </source>
</evidence>
<comment type="caution">
    <text evidence="1">The sequence shown here is derived from an EMBL/GenBank/DDBJ whole genome shotgun (WGS) entry which is preliminary data.</text>
</comment>
<gene>
    <name evidence="1" type="ORF">PI95_028775</name>
</gene>
<accession>A0A846HIF5</accession>
<proteinExistence type="predicted"/>
<dbReference type="AlphaFoldDB" id="A0A846HIF5"/>
<dbReference type="EMBL" id="JTCM02000108">
    <property type="protein sequence ID" value="NEU76400.1"/>
    <property type="molecule type" value="Genomic_DNA"/>
</dbReference>